<organism evidence="1">
    <name type="scientific">marine metagenome</name>
    <dbReference type="NCBI Taxonomy" id="408172"/>
    <lineage>
        <taxon>unclassified sequences</taxon>
        <taxon>metagenomes</taxon>
        <taxon>ecological metagenomes</taxon>
    </lineage>
</organism>
<evidence type="ECO:0000313" key="1">
    <source>
        <dbReference type="EMBL" id="SVD61642.1"/>
    </source>
</evidence>
<proteinExistence type="predicted"/>
<accession>A0A382WS65</accession>
<reference evidence="1" key="1">
    <citation type="submission" date="2018-05" db="EMBL/GenBank/DDBJ databases">
        <authorList>
            <person name="Lanie J.A."/>
            <person name="Ng W.-L."/>
            <person name="Kazmierczak K.M."/>
            <person name="Andrzejewski T.M."/>
            <person name="Davidsen T.M."/>
            <person name="Wayne K.J."/>
            <person name="Tettelin H."/>
            <person name="Glass J.I."/>
            <person name="Rusch D."/>
            <person name="Podicherti R."/>
            <person name="Tsui H.-C.T."/>
            <person name="Winkler M.E."/>
        </authorList>
    </citation>
    <scope>NUCLEOTIDE SEQUENCE</scope>
</reference>
<dbReference type="EMBL" id="UINC01162085">
    <property type="protein sequence ID" value="SVD61642.1"/>
    <property type="molecule type" value="Genomic_DNA"/>
</dbReference>
<feature type="non-terminal residue" evidence="1">
    <location>
        <position position="1"/>
    </location>
</feature>
<dbReference type="AlphaFoldDB" id="A0A382WS65"/>
<protein>
    <submittedName>
        <fullName evidence="1">Uncharacterized protein</fullName>
    </submittedName>
</protein>
<gene>
    <name evidence="1" type="ORF">METZ01_LOCUS414496</name>
</gene>
<name>A0A382WS65_9ZZZZ</name>
<sequence>VPIKDSICIVSTDQDHVYEIKFHGKPVSMCPRKNSNIEKIKEKSKINEIFLSAKIPTNKIANPKNRDKNKGINIMAKGIKFLNISSCVNDMEIQ</sequence>